<reference evidence="2 3" key="1">
    <citation type="submission" date="2019-06" db="EMBL/GenBank/DDBJ databases">
        <title>Whole genome shotgun sequence of Streptomyces cacaoi subsp. cacaoi NBRC 12748.</title>
        <authorList>
            <person name="Hosoyama A."/>
            <person name="Uohara A."/>
            <person name="Ohji S."/>
            <person name="Ichikawa N."/>
        </authorList>
    </citation>
    <scope>NUCLEOTIDE SEQUENCE [LARGE SCALE GENOMIC DNA]</scope>
    <source>
        <strain evidence="2 3">NBRC 12748</strain>
    </source>
</reference>
<evidence type="ECO:0000313" key="3">
    <source>
        <dbReference type="Proteomes" id="UP000319210"/>
    </source>
</evidence>
<name>A0A4Y3QYK2_STRCI</name>
<dbReference type="AlphaFoldDB" id="A0A4Y3QYK2"/>
<comment type="caution">
    <text evidence="2">The sequence shown here is derived from an EMBL/GenBank/DDBJ whole genome shotgun (WGS) entry which is preliminary data.</text>
</comment>
<proteinExistence type="predicted"/>
<protein>
    <submittedName>
        <fullName evidence="2">Uncharacterized protein</fullName>
    </submittedName>
</protein>
<evidence type="ECO:0000256" key="1">
    <source>
        <dbReference type="SAM" id="MobiDB-lite"/>
    </source>
</evidence>
<organism evidence="2 3">
    <name type="scientific">Streptomyces cacaoi</name>
    <dbReference type="NCBI Taxonomy" id="1898"/>
    <lineage>
        <taxon>Bacteria</taxon>
        <taxon>Bacillati</taxon>
        <taxon>Actinomycetota</taxon>
        <taxon>Actinomycetes</taxon>
        <taxon>Kitasatosporales</taxon>
        <taxon>Streptomycetaceae</taxon>
        <taxon>Streptomyces</taxon>
    </lineage>
</organism>
<feature type="region of interest" description="Disordered" evidence="1">
    <location>
        <begin position="1"/>
        <end position="66"/>
    </location>
</feature>
<accession>A0A4Y3QYK2</accession>
<keyword evidence="3" id="KW-1185">Reference proteome</keyword>
<sequence>MRKKTQLRRKNPLPAGPAARTAGRVEPVRSEETTFVGGPMDGRSLPVLVGPTGRPPRTYEVPVPQGGDAAPVVHVYRLEPARVNRWGLPRGWRYVHAPDAAPDGGPLSRLPWRGRRS</sequence>
<gene>
    <name evidence="2" type="ORF">SCA03_30770</name>
</gene>
<evidence type="ECO:0000313" key="2">
    <source>
        <dbReference type="EMBL" id="GEB50526.1"/>
    </source>
</evidence>
<feature type="region of interest" description="Disordered" evidence="1">
    <location>
        <begin position="95"/>
        <end position="117"/>
    </location>
</feature>
<dbReference type="Proteomes" id="UP000319210">
    <property type="component" value="Unassembled WGS sequence"/>
</dbReference>
<dbReference type="EMBL" id="BJMM01000013">
    <property type="protein sequence ID" value="GEB50526.1"/>
    <property type="molecule type" value="Genomic_DNA"/>
</dbReference>
<feature type="compositionally biased region" description="Basic residues" evidence="1">
    <location>
        <begin position="1"/>
        <end position="11"/>
    </location>
</feature>